<organism evidence="2 3">
    <name type="scientific">Gomphosphaeria aponina SAG 52.96 = DSM 107014</name>
    <dbReference type="NCBI Taxonomy" id="1521640"/>
    <lineage>
        <taxon>Bacteria</taxon>
        <taxon>Bacillati</taxon>
        <taxon>Cyanobacteriota</taxon>
        <taxon>Cyanophyceae</taxon>
        <taxon>Oscillatoriophycideae</taxon>
        <taxon>Chroococcales</taxon>
        <taxon>Gomphosphaeriaceae</taxon>
        <taxon>Gomphosphaeria</taxon>
    </lineage>
</organism>
<accession>A0A941GS80</accession>
<dbReference type="Pfam" id="PF09037">
    <property type="entry name" value="Sulphotransf"/>
    <property type="match status" value="1"/>
</dbReference>
<dbReference type="SUPFAM" id="SSF52540">
    <property type="entry name" value="P-loop containing nucleoside triphosphate hydrolases"/>
    <property type="match status" value="1"/>
</dbReference>
<protein>
    <recommendedName>
        <fullName evidence="1">Sulphotransferase Stf0 domain-containing protein</fullName>
    </recommendedName>
</protein>
<evidence type="ECO:0000259" key="1">
    <source>
        <dbReference type="Pfam" id="PF09037"/>
    </source>
</evidence>
<evidence type="ECO:0000313" key="2">
    <source>
        <dbReference type="EMBL" id="MBR8828226.1"/>
    </source>
</evidence>
<reference evidence="2" key="1">
    <citation type="submission" date="2021-02" db="EMBL/GenBank/DDBJ databases">
        <title>Metagenome analyses of Stigonema ocellatum DSM 106950, Chlorogloea purpurea SAG 13.99 and Gomphosphaeria aponina DSM 107014.</title>
        <authorList>
            <person name="Marter P."/>
            <person name="Huang S."/>
        </authorList>
    </citation>
    <scope>NUCLEOTIDE SEQUENCE</scope>
    <source>
        <strain evidence="2">JP213</strain>
    </source>
</reference>
<dbReference type="InterPro" id="IPR024628">
    <property type="entry name" value="Sulfotransferase_Stf0_dom"/>
</dbReference>
<gene>
    <name evidence="2" type="ORF">DSM107014_10070</name>
</gene>
<evidence type="ECO:0000313" key="3">
    <source>
        <dbReference type="Proteomes" id="UP000767446"/>
    </source>
</evidence>
<comment type="caution">
    <text evidence="2">The sequence shown here is derived from an EMBL/GenBank/DDBJ whole genome shotgun (WGS) entry which is preliminary data.</text>
</comment>
<sequence length="363" mass="42130">MLVEKVFERLAETNILEKLAEKKKLAFIGEPETTTYLSNFFEPKGKSGYRYFSWQDGKIAASATEPKLEQSLTIIVASIQDEEAIYAEVNKYVAEQKLDLRVIRLFTDIFVNLIADRDLLQTSDCELKQPRLAYAVMSTPRSGSTFLCNTLKSTGIAGFPDEHLREPSLILAQNCHFDYVRYLKILMQHKVTANGVFGTKIISHFLQDHKQTELDFNPIDYISKFVYLIRKDKVAQAVSIFVAEKTNIWDVKKFDTARQDKYKEKIKELEKRQIGEQDLARVHHLYQDLLNQEKYLENFLAENKMSPMVIEYEAVEQDIEGYVKQILEYLGISYGDLKIKMPDVKLRSELSENLISQYRKKYG</sequence>
<dbReference type="AlphaFoldDB" id="A0A941GS80"/>
<name>A0A941GS80_9CHRO</name>
<dbReference type="EMBL" id="JADQBC010000060">
    <property type="protein sequence ID" value="MBR8828226.1"/>
    <property type="molecule type" value="Genomic_DNA"/>
</dbReference>
<proteinExistence type="predicted"/>
<dbReference type="InterPro" id="IPR027417">
    <property type="entry name" value="P-loop_NTPase"/>
</dbReference>
<feature type="domain" description="Sulphotransferase Stf0" evidence="1">
    <location>
        <begin position="133"/>
        <end position="360"/>
    </location>
</feature>
<dbReference type="Proteomes" id="UP000767446">
    <property type="component" value="Unassembled WGS sequence"/>
</dbReference>
<dbReference type="Gene3D" id="3.40.50.300">
    <property type="entry name" value="P-loop containing nucleotide triphosphate hydrolases"/>
    <property type="match status" value="1"/>
</dbReference>